<proteinExistence type="predicted"/>
<feature type="compositionally biased region" description="Low complexity" evidence="1">
    <location>
        <begin position="288"/>
        <end position="300"/>
    </location>
</feature>
<name>A0A7S4R1Q9_9DINO</name>
<organism evidence="2">
    <name type="scientific">Alexandrium monilatum</name>
    <dbReference type="NCBI Taxonomy" id="311494"/>
    <lineage>
        <taxon>Eukaryota</taxon>
        <taxon>Sar</taxon>
        <taxon>Alveolata</taxon>
        <taxon>Dinophyceae</taxon>
        <taxon>Gonyaulacales</taxon>
        <taxon>Pyrocystaceae</taxon>
        <taxon>Alexandrium</taxon>
    </lineage>
</organism>
<evidence type="ECO:0000256" key="1">
    <source>
        <dbReference type="SAM" id="MobiDB-lite"/>
    </source>
</evidence>
<feature type="compositionally biased region" description="Low complexity" evidence="1">
    <location>
        <begin position="165"/>
        <end position="182"/>
    </location>
</feature>
<protein>
    <submittedName>
        <fullName evidence="2">Uncharacterized protein</fullName>
    </submittedName>
</protein>
<feature type="region of interest" description="Disordered" evidence="1">
    <location>
        <begin position="537"/>
        <end position="586"/>
    </location>
</feature>
<dbReference type="EMBL" id="HBNR01041773">
    <property type="protein sequence ID" value="CAE4600973.1"/>
    <property type="molecule type" value="Transcribed_RNA"/>
</dbReference>
<feature type="compositionally biased region" description="Basic and acidic residues" evidence="1">
    <location>
        <begin position="422"/>
        <end position="433"/>
    </location>
</feature>
<feature type="compositionally biased region" description="Low complexity" evidence="1">
    <location>
        <begin position="470"/>
        <end position="481"/>
    </location>
</feature>
<feature type="region of interest" description="Disordered" evidence="1">
    <location>
        <begin position="131"/>
        <end position="503"/>
    </location>
</feature>
<sequence length="622" mass="64300">MAQAWPERVFSPAAHVTRLRRPIACGAMASTSLGEAAVQEFSQALREEMMVEMLNSMQGTAAMLADIAAQHMAELRLKFVREMIEQMQLPGYAQAVARAAQPPAVVKVDAAIQAECVAEPEKVEEVPLSATLSPPADAVGACGDPSALGREVPSTQPHKDPEISLPADTAGALDGGAALPDPARTESTRASIGETPSTQSSRDSTLASSEDTPPTSPPPSDAAEACGEEASREVPVANDDLAMEGAPTSSSRPSAPAAPADALPDVPAQDVQEAPSAAVARAVEPEADLAAASPDAPPSAGLRPPEGAGAVREGAPRALPSGTTEEEASLPERAPATLNGGADPPSAPPSGKADASGGETTAGTGGGGSSASEEPRPRNSGASTRRRGFISMLARCEGSSSSAAAANPPRARAVELPTRSAPEAERLGSREDDAAVTSASTEPSSRAFELQQQPGADGDDSAPQAPAPAAPAAAAGDNGTAMFEIMSDSEVGGDSDNPDDDFISTGLERYRIVEKERAARTKLLARLEAEEKALRKREMGLVDSDGEEVSEDECGASQAPDDRPPQRKPAPQVERPKPKPAATSGTALLCRGCSKRSTKGKFWQDQFNAKKWYCDDCWRDWD</sequence>
<feature type="compositionally biased region" description="Polar residues" evidence="1">
    <location>
        <begin position="188"/>
        <end position="206"/>
    </location>
</feature>
<gene>
    <name evidence="2" type="ORF">AMON00008_LOCUS29005</name>
</gene>
<accession>A0A7S4R1Q9</accession>
<feature type="compositionally biased region" description="Acidic residues" evidence="1">
    <location>
        <begin position="491"/>
        <end position="502"/>
    </location>
</feature>
<evidence type="ECO:0000313" key="2">
    <source>
        <dbReference type="EMBL" id="CAE4600973.1"/>
    </source>
</evidence>
<feature type="compositionally biased region" description="Acidic residues" evidence="1">
    <location>
        <begin position="544"/>
        <end position="554"/>
    </location>
</feature>
<feature type="compositionally biased region" description="Low complexity" evidence="1">
    <location>
        <begin position="340"/>
        <end position="362"/>
    </location>
</feature>
<feature type="compositionally biased region" description="Low complexity" evidence="1">
    <location>
        <begin position="246"/>
        <end position="268"/>
    </location>
</feature>
<reference evidence="2" key="1">
    <citation type="submission" date="2021-01" db="EMBL/GenBank/DDBJ databases">
        <authorList>
            <person name="Corre E."/>
            <person name="Pelletier E."/>
            <person name="Niang G."/>
            <person name="Scheremetjew M."/>
            <person name="Finn R."/>
            <person name="Kale V."/>
            <person name="Holt S."/>
            <person name="Cochrane G."/>
            <person name="Meng A."/>
            <person name="Brown T."/>
            <person name="Cohen L."/>
        </authorList>
    </citation>
    <scope>NUCLEOTIDE SEQUENCE</scope>
    <source>
        <strain evidence="2">CCMP3105</strain>
    </source>
</reference>
<dbReference type="AlphaFoldDB" id="A0A7S4R1Q9"/>